<accession>A0A7W7ZJM9</accession>
<sequence length="170" mass="19115">MDYGVSPFKRERGQALWQEIGAAKGGSIENDLHAVVPHYPESQIVRRCLQWLPSKSITCMVALCFDGIIHQDTVLIFRDDVGVILIPISVASPSCAIINYLPEVGIRPTWRTPRSSHRLLTCDRQQRSVCGRAQIARDHLLCARNLRLLRPALGPKMCVKRNQRGEPPEP</sequence>
<evidence type="ECO:0000313" key="2">
    <source>
        <dbReference type="Proteomes" id="UP000540989"/>
    </source>
</evidence>
<evidence type="ECO:0000313" key="1">
    <source>
        <dbReference type="EMBL" id="MBB5060401.1"/>
    </source>
</evidence>
<dbReference type="Proteomes" id="UP000540989">
    <property type="component" value="Unassembled WGS sequence"/>
</dbReference>
<comment type="caution">
    <text evidence="1">The sequence shown here is derived from an EMBL/GenBank/DDBJ whole genome shotgun (WGS) entry which is preliminary data.</text>
</comment>
<protein>
    <submittedName>
        <fullName evidence="1">Uncharacterized protein</fullName>
    </submittedName>
</protein>
<dbReference type="AlphaFoldDB" id="A0A7W7ZJM9"/>
<reference evidence="1 2" key="1">
    <citation type="submission" date="2020-08" db="EMBL/GenBank/DDBJ databases">
        <title>Genomic Encyclopedia of Type Strains, Phase IV (KMG-V): Genome sequencing to study the core and pangenomes of soil and plant-associated prokaryotes.</title>
        <authorList>
            <person name="Whitman W."/>
        </authorList>
    </citation>
    <scope>NUCLEOTIDE SEQUENCE [LARGE SCALE GENOMIC DNA]</scope>
    <source>
        <strain evidence="1 2">M8UP14</strain>
    </source>
</reference>
<organism evidence="1 2">
    <name type="scientific">Granulicella aggregans</name>
    <dbReference type="NCBI Taxonomy" id="474949"/>
    <lineage>
        <taxon>Bacteria</taxon>
        <taxon>Pseudomonadati</taxon>
        <taxon>Acidobacteriota</taxon>
        <taxon>Terriglobia</taxon>
        <taxon>Terriglobales</taxon>
        <taxon>Acidobacteriaceae</taxon>
        <taxon>Granulicella</taxon>
    </lineage>
</organism>
<dbReference type="EMBL" id="JACHIP010000013">
    <property type="protein sequence ID" value="MBB5060401.1"/>
    <property type="molecule type" value="Genomic_DNA"/>
</dbReference>
<gene>
    <name evidence="1" type="ORF">HDF16_005137</name>
</gene>
<keyword evidence="2" id="KW-1185">Reference proteome</keyword>
<name>A0A7W7ZJM9_9BACT</name>
<proteinExistence type="predicted"/>